<evidence type="ECO:0000256" key="1">
    <source>
        <dbReference type="SAM" id="SignalP"/>
    </source>
</evidence>
<gene>
    <name evidence="2" type="ORF">HUN01_08820</name>
</gene>
<dbReference type="Proteomes" id="UP000514713">
    <property type="component" value="Chromosome"/>
</dbReference>
<dbReference type="EMBL" id="CP054698">
    <property type="protein sequence ID" value="QMS87677.1"/>
    <property type="molecule type" value="Genomic_DNA"/>
</dbReference>
<evidence type="ECO:0000313" key="3">
    <source>
        <dbReference type="Proteomes" id="UP000514713"/>
    </source>
</evidence>
<dbReference type="RefSeq" id="WP_181930951.1">
    <property type="nucleotide sequence ID" value="NZ_CP054698.1"/>
</dbReference>
<name>A0A7D7Q9I7_9NOSO</name>
<feature type="signal peptide" evidence="1">
    <location>
        <begin position="1"/>
        <end position="28"/>
    </location>
</feature>
<keyword evidence="1" id="KW-0732">Signal</keyword>
<reference evidence="3" key="1">
    <citation type="submission" date="2020-06" db="EMBL/GenBank/DDBJ databases">
        <title>Nostoc edaphicum CCNP1411 genome.</title>
        <authorList>
            <person name="Fidor A."/>
            <person name="Grabski M."/>
            <person name="Gawor J."/>
            <person name="Gromadka R."/>
            <person name="Wegrzyn G."/>
            <person name="Mazur-Marzec H."/>
        </authorList>
    </citation>
    <scope>NUCLEOTIDE SEQUENCE [LARGE SCALE GENOMIC DNA]</scope>
    <source>
        <strain evidence="3">CCNP1411</strain>
    </source>
</reference>
<proteinExistence type="predicted"/>
<sequence length="182" mass="19180">MKLAKNLGIATVAAAMSIAAMGAKPVQAALVNYGFTVNATSGDNPGQYFGSFQYDDSTLTNTGLETLGVENGLAVAFNYLGTNYTEADDIDFDSFPIASFNNGEVLGLSYFVADQFVIGSDPNTPDVGGNNFYLIDQSVNTTQVGTVSYTKVPEPLAVGGTAIATVMGLWMQRKKRATKFVG</sequence>
<protein>
    <submittedName>
        <fullName evidence="2">PEP-CTERM sorting domain-containing protein</fullName>
    </submittedName>
</protein>
<dbReference type="KEGG" id="ned:HUN01_08820"/>
<dbReference type="AlphaFoldDB" id="A0A7D7Q9I7"/>
<keyword evidence="3" id="KW-1185">Reference proteome</keyword>
<organism evidence="2 3">
    <name type="scientific">Nostoc edaphicum CCNP1411</name>
    <dbReference type="NCBI Taxonomy" id="1472755"/>
    <lineage>
        <taxon>Bacteria</taxon>
        <taxon>Bacillati</taxon>
        <taxon>Cyanobacteriota</taxon>
        <taxon>Cyanophyceae</taxon>
        <taxon>Nostocales</taxon>
        <taxon>Nostocaceae</taxon>
        <taxon>Nostoc</taxon>
    </lineage>
</organism>
<evidence type="ECO:0000313" key="2">
    <source>
        <dbReference type="EMBL" id="QMS87677.1"/>
    </source>
</evidence>
<feature type="chain" id="PRO_5028916794" evidence="1">
    <location>
        <begin position="29"/>
        <end position="182"/>
    </location>
</feature>
<accession>A0A7D7Q9I7</accession>